<dbReference type="GO" id="GO:0016740">
    <property type="term" value="F:transferase activity"/>
    <property type="evidence" value="ECO:0007669"/>
    <property type="project" value="UniProtKB-KW"/>
</dbReference>
<evidence type="ECO:0000256" key="12">
    <source>
        <dbReference type="PIRNR" id="PIRNR006268"/>
    </source>
</evidence>
<evidence type="ECO:0000313" key="14">
    <source>
        <dbReference type="EMBL" id="TAA44982.1"/>
    </source>
</evidence>
<evidence type="ECO:0000256" key="1">
    <source>
        <dbReference type="ARBA" id="ARBA00001946"/>
    </source>
</evidence>
<accession>A0ABY1WN43</accession>
<dbReference type="InterPro" id="IPR024932">
    <property type="entry name" value="ApbE"/>
</dbReference>
<evidence type="ECO:0000256" key="11">
    <source>
        <dbReference type="ARBA" id="ARBA00048540"/>
    </source>
</evidence>
<dbReference type="SUPFAM" id="SSF143631">
    <property type="entry name" value="ApbE-like"/>
    <property type="match status" value="1"/>
</dbReference>
<keyword evidence="13" id="KW-0732">Signal</keyword>
<dbReference type="PIRSF" id="PIRSF006268">
    <property type="entry name" value="ApbE"/>
    <property type="match status" value="1"/>
</dbReference>
<feature type="signal peptide" evidence="13">
    <location>
        <begin position="1"/>
        <end position="18"/>
    </location>
</feature>
<comment type="catalytic activity">
    <reaction evidence="11 12">
        <text>L-threonyl-[protein] + FAD = FMN-L-threonyl-[protein] + AMP + H(+)</text>
        <dbReference type="Rhea" id="RHEA:36847"/>
        <dbReference type="Rhea" id="RHEA-COMP:11060"/>
        <dbReference type="Rhea" id="RHEA-COMP:11061"/>
        <dbReference type="ChEBI" id="CHEBI:15378"/>
        <dbReference type="ChEBI" id="CHEBI:30013"/>
        <dbReference type="ChEBI" id="CHEBI:57692"/>
        <dbReference type="ChEBI" id="CHEBI:74257"/>
        <dbReference type="ChEBI" id="CHEBI:456215"/>
        <dbReference type="EC" id="2.7.1.180"/>
    </reaction>
</comment>
<dbReference type="Pfam" id="PF02424">
    <property type="entry name" value="ApbE"/>
    <property type="match status" value="1"/>
</dbReference>
<evidence type="ECO:0000313" key="15">
    <source>
        <dbReference type="Proteomes" id="UP000292544"/>
    </source>
</evidence>
<gene>
    <name evidence="14" type="ORF">EXY25_12275</name>
</gene>
<evidence type="ECO:0000256" key="2">
    <source>
        <dbReference type="ARBA" id="ARBA00008282"/>
    </source>
</evidence>
<dbReference type="EMBL" id="SHLY01000004">
    <property type="protein sequence ID" value="TAA44982.1"/>
    <property type="molecule type" value="Genomic_DNA"/>
</dbReference>
<dbReference type="Proteomes" id="UP000292544">
    <property type="component" value="Unassembled WGS sequence"/>
</dbReference>
<dbReference type="PANTHER" id="PTHR30040">
    <property type="entry name" value="THIAMINE BIOSYNTHESIS LIPOPROTEIN APBE"/>
    <property type="match status" value="1"/>
</dbReference>
<evidence type="ECO:0000256" key="6">
    <source>
        <dbReference type="ARBA" id="ARBA00022679"/>
    </source>
</evidence>
<dbReference type="RefSeq" id="WP_130566996.1">
    <property type="nucleotide sequence ID" value="NZ_SHLY01000004.1"/>
</dbReference>
<evidence type="ECO:0000256" key="10">
    <source>
        <dbReference type="ARBA" id="ARBA00031306"/>
    </source>
</evidence>
<keyword evidence="8 12" id="KW-0274">FAD</keyword>
<keyword evidence="5 12" id="KW-0285">Flavoprotein</keyword>
<comment type="caution">
    <text evidence="14">The sequence shown here is derived from an EMBL/GenBank/DDBJ whole genome shotgun (WGS) entry which is preliminary data.</text>
</comment>
<dbReference type="Gene3D" id="3.10.520.10">
    <property type="entry name" value="ApbE-like domains"/>
    <property type="match status" value="1"/>
</dbReference>
<keyword evidence="9 12" id="KW-0460">Magnesium</keyword>
<name>A0ABY1WN43_9GAMM</name>
<evidence type="ECO:0000256" key="4">
    <source>
        <dbReference type="ARBA" id="ARBA00016337"/>
    </source>
</evidence>
<evidence type="ECO:0000256" key="9">
    <source>
        <dbReference type="ARBA" id="ARBA00022842"/>
    </source>
</evidence>
<feature type="chain" id="PRO_5046092501" description="FAD:protein FMN transferase" evidence="13">
    <location>
        <begin position="19"/>
        <end position="321"/>
    </location>
</feature>
<proteinExistence type="inferred from homology"/>
<reference evidence="15" key="1">
    <citation type="submission" date="2019-02" db="EMBL/GenBank/DDBJ databases">
        <title>Draft genome sequence of Muricauda sp. 176CP4-71.</title>
        <authorList>
            <person name="Park J.-S."/>
        </authorList>
    </citation>
    <scope>NUCLEOTIDE SEQUENCE [LARGE SCALE GENOMIC DNA]</scope>
    <source>
        <strain evidence="15">176GS2-150</strain>
    </source>
</reference>
<evidence type="ECO:0000256" key="8">
    <source>
        <dbReference type="ARBA" id="ARBA00022827"/>
    </source>
</evidence>
<keyword evidence="6 12" id="KW-0808">Transferase</keyword>
<dbReference type="InterPro" id="IPR003374">
    <property type="entry name" value="ApbE-like_sf"/>
</dbReference>
<protein>
    <recommendedName>
        <fullName evidence="4 12">FAD:protein FMN transferase</fullName>
        <ecNumber evidence="3 12">2.7.1.180</ecNumber>
    </recommendedName>
    <alternativeName>
        <fullName evidence="10 12">Flavin transferase</fullName>
    </alternativeName>
</protein>
<organism evidence="14 15">
    <name type="scientific">Corallincola spongiicola</name>
    <dbReference type="NCBI Taxonomy" id="2520508"/>
    <lineage>
        <taxon>Bacteria</taxon>
        <taxon>Pseudomonadati</taxon>
        <taxon>Pseudomonadota</taxon>
        <taxon>Gammaproteobacteria</taxon>
        <taxon>Alteromonadales</taxon>
        <taxon>Psychromonadaceae</taxon>
        <taxon>Corallincola</taxon>
    </lineage>
</organism>
<comment type="similarity">
    <text evidence="2 12">Belongs to the ApbE family.</text>
</comment>
<sequence length="321" mass="35708">MKYLLISFLFFVHCSAQAAWHSRYESTMGTRVGVELWHDDEVQAERIMAEVMEEMTRINQTMSPYIESSELSEVNRQAADNPVTVSLELFALLSKAQRFSVLSEGAFDISFASVGYQYDYRAQQRPDKDALAAGAYRIDYRQVQLDPELQTVKFGRQGMRIDLGGIAKGHAVDLGIAVLQKHGVKHGLVNAGGDTRLLGDRRGRPWVVGVKDPRVEDKQAVLLPLVNEAISTSGDYERYFEEDGVRYHHILNPMTGDSAREVQSVTVLAPDSTTADALSTTVFVLGVERGLALVESMANVEAIIIDNQRKMHYSSDLAPPE</sequence>
<dbReference type="EC" id="2.7.1.180" evidence="3 12"/>
<evidence type="ECO:0000256" key="7">
    <source>
        <dbReference type="ARBA" id="ARBA00022723"/>
    </source>
</evidence>
<dbReference type="PANTHER" id="PTHR30040:SF2">
    <property type="entry name" value="FAD:PROTEIN FMN TRANSFERASE"/>
    <property type="match status" value="1"/>
</dbReference>
<keyword evidence="15" id="KW-1185">Reference proteome</keyword>
<evidence type="ECO:0000256" key="3">
    <source>
        <dbReference type="ARBA" id="ARBA00011955"/>
    </source>
</evidence>
<comment type="cofactor">
    <cofactor evidence="1">
        <name>Mg(2+)</name>
        <dbReference type="ChEBI" id="CHEBI:18420"/>
    </cofactor>
</comment>
<evidence type="ECO:0000256" key="5">
    <source>
        <dbReference type="ARBA" id="ARBA00022630"/>
    </source>
</evidence>
<evidence type="ECO:0000256" key="13">
    <source>
        <dbReference type="SAM" id="SignalP"/>
    </source>
</evidence>
<keyword evidence="7 12" id="KW-0479">Metal-binding</keyword>